<dbReference type="Proteomes" id="UP001060215">
    <property type="component" value="Chromosome 14"/>
</dbReference>
<proteinExistence type="predicted"/>
<evidence type="ECO:0000313" key="1">
    <source>
        <dbReference type="EMBL" id="KAI7988266.1"/>
    </source>
</evidence>
<keyword evidence="2" id="KW-1185">Reference proteome</keyword>
<accession>A0ACC0FLG6</accession>
<comment type="caution">
    <text evidence="1">The sequence shown here is derived from an EMBL/GenBank/DDBJ whole genome shotgun (WGS) entry which is preliminary data.</text>
</comment>
<gene>
    <name evidence="1" type="ORF">LOK49_LG13G02529</name>
</gene>
<protein>
    <submittedName>
        <fullName evidence="1">Uncharacterized protein</fullName>
    </submittedName>
</protein>
<evidence type="ECO:0000313" key="2">
    <source>
        <dbReference type="Proteomes" id="UP001060215"/>
    </source>
</evidence>
<dbReference type="EMBL" id="CM045771">
    <property type="protein sequence ID" value="KAI7988266.1"/>
    <property type="molecule type" value="Genomic_DNA"/>
</dbReference>
<name>A0ACC0FLG6_9ERIC</name>
<sequence>MSTPAFSSPPPADGGGASVAGIIVGLVVLVVIGIISLTCAKMTTRAIVSDLQARVAPPPPPTLNVVRVWEIDVPTMERFLQELAKDRPVRFTAQQLCSFTTNYSTRLGSGGLAEARPPMSAVVKMLEGGGGEATSQTIPLFVFCGGECAQYTQQFRLYKQ</sequence>
<reference evidence="1 2" key="1">
    <citation type="journal article" date="2022" name="Plant J.">
        <title>Chromosome-level genome of Camellia lanceoleosa provides a valuable resource for understanding genome evolution and self-incompatibility.</title>
        <authorList>
            <person name="Gong W."/>
            <person name="Xiao S."/>
            <person name="Wang L."/>
            <person name="Liao Z."/>
            <person name="Chang Y."/>
            <person name="Mo W."/>
            <person name="Hu G."/>
            <person name="Li W."/>
            <person name="Zhao G."/>
            <person name="Zhu H."/>
            <person name="Hu X."/>
            <person name="Ji K."/>
            <person name="Xiang X."/>
            <person name="Song Q."/>
            <person name="Yuan D."/>
            <person name="Jin S."/>
            <person name="Zhang L."/>
        </authorList>
    </citation>
    <scope>NUCLEOTIDE SEQUENCE [LARGE SCALE GENOMIC DNA]</scope>
    <source>
        <strain evidence="1">SQ_2022a</strain>
    </source>
</reference>
<organism evidence="1 2">
    <name type="scientific">Camellia lanceoleosa</name>
    <dbReference type="NCBI Taxonomy" id="1840588"/>
    <lineage>
        <taxon>Eukaryota</taxon>
        <taxon>Viridiplantae</taxon>
        <taxon>Streptophyta</taxon>
        <taxon>Embryophyta</taxon>
        <taxon>Tracheophyta</taxon>
        <taxon>Spermatophyta</taxon>
        <taxon>Magnoliopsida</taxon>
        <taxon>eudicotyledons</taxon>
        <taxon>Gunneridae</taxon>
        <taxon>Pentapetalae</taxon>
        <taxon>asterids</taxon>
        <taxon>Ericales</taxon>
        <taxon>Theaceae</taxon>
        <taxon>Camellia</taxon>
    </lineage>
</organism>